<feature type="region of interest" description="Disordered" evidence="1">
    <location>
        <begin position="275"/>
        <end position="296"/>
    </location>
</feature>
<name>A0A0N5AA38_9BILA</name>
<sequence>MEKSRRSRAPIDYALLVSGKGPLNSQLASKARKNGLIKGGVKSKQNKLRKSATKVLSGQNEQNQSGQELSGERSSTSLNDSKNIVTAFANNRAETDTVLIKNTKENDGRLVDEQAFSCFPLLPNSLTSEVVNFSIPQEMIKECSCRRQEAEDESVAFLFEAVRTLHDRDPLTFRQKYAVLNHLFEGAPERTEIKKSEKAENCEDEKIQYHSNVEDNKERIVVSSTSSAVTSTSLECSTANSDNADLKASVKEKCVNLPCKKESEAGNVVKNVKELSGTDKVRSTSGRPRGRPRRLPKNVLAPLTDMHHLNSSSTKNVDNNHLPVDKLASNGKSERPVRRRTISGFYRLFEKYVKTYGCVDVHKYLNFSNTVFNEQLLNSLSACYQYGSNAICSNTGHYMGRRCNVDADCFSLLDTSTCLDTMCCTVPTISPYDTNMLQSAQEIYHLEVIVAMVHAQLDTYVPMLEFAAAVILESTMVFVELISNVQWDIRVNLADSVVQQRHTAVTIQQQQLLPRLQHSAVYLVSVRHDIDA</sequence>
<organism evidence="2 3">
    <name type="scientific">Syphacia muris</name>
    <dbReference type="NCBI Taxonomy" id="451379"/>
    <lineage>
        <taxon>Eukaryota</taxon>
        <taxon>Metazoa</taxon>
        <taxon>Ecdysozoa</taxon>
        <taxon>Nematoda</taxon>
        <taxon>Chromadorea</taxon>
        <taxon>Rhabditida</taxon>
        <taxon>Spirurina</taxon>
        <taxon>Oxyuridomorpha</taxon>
        <taxon>Oxyuroidea</taxon>
        <taxon>Oxyuridae</taxon>
        <taxon>Syphacia</taxon>
    </lineage>
</organism>
<feature type="region of interest" description="Disordered" evidence="1">
    <location>
        <begin position="24"/>
        <end position="78"/>
    </location>
</feature>
<feature type="compositionally biased region" description="Polar residues" evidence="1">
    <location>
        <begin position="309"/>
        <end position="319"/>
    </location>
</feature>
<evidence type="ECO:0000313" key="3">
    <source>
        <dbReference type="WBParaSite" id="SMUV_0000100301-mRNA-1"/>
    </source>
</evidence>
<dbReference type="Proteomes" id="UP000046393">
    <property type="component" value="Unplaced"/>
</dbReference>
<proteinExistence type="predicted"/>
<dbReference type="AlphaFoldDB" id="A0A0N5AA38"/>
<keyword evidence="2" id="KW-1185">Reference proteome</keyword>
<evidence type="ECO:0000313" key="2">
    <source>
        <dbReference type="Proteomes" id="UP000046393"/>
    </source>
</evidence>
<reference evidence="3" key="1">
    <citation type="submission" date="2017-02" db="UniProtKB">
        <authorList>
            <consortium name="WormBaseParasite"/>
        </authorList>
    </citation>
    <scope>IDENTIFICATION</scope>
</reference>
<feature type="region of interest" description="Disordered" evidence="1">
    <location>
        <begin position="309"/>
        <end position="333"/>
    </location>
</feature>
<protein>
    <submittedName>
        <fullName evidence="3">SET domain-containing protein</fullName>
    </submittedName>
</protein>
<feature type="compositionally biased region" description="Polar residues" evidence="1">
    <location>
        <begin position="54"/>
        <end position="78"/>
    </location>
</feature>
<accession>A0A0N5AA38</accession>
<dbReference type="WBParaSite" id="SMUV_0000100301-mRNA-1">
    <property type="protein sequence ID" value="SMUV_0000100301-mRNA-1"/>
    <property type="gene ID" value="SMUV_0000100301"/>
</dbReference>
<evidence type="ECO:0000256" key="1">
    <source>
        <dbReference type="SAM" id="MobiDB-lite"/>
    </source>
</evidence>